<dbReference type="Pfam" id="PF02527">
    <property type="entry name" value="GidB"/>
    <property type="match status" value="1"/>
</dbReference>
<dbReference type="GO" id="GO:0005829">
    <property type="term" value="C:cytosol"/>
    <property type="evidence" value="ECO:0007669"/>
    <property type="project" value="TreeGrafter"/>
</dbReference>
<dbReference type="HAMAP" id="MF_00074">
    <property type="entry name" value="16SrRNA_methyltr_G"/>
    <property type="match status" value="1"/>
</dbReference>
<sequence length="213" mass="22706">MKRPELPAWLEPQGELLQRYADILAGDGVDHGLIGPREIPRLWSRHLLNSAVVVDPAANLVPQGSTVADVGSGAGLPGLVWAIARPDLQVTLVEPLLRRATFLSQAVENLGMSDRVTVLRGRGEEVKAVWGTFDIVTARAVAPLGKLLGWTVPLLHQGGRLLAMKGQSVAGEIESAAPEIKQYGLRNVEIILIGSPWVDPATTVVSATRGATQ</sequence>
<dbReference type="InterPro" id="IPR003682">
    <property type="entry name" value="rRNA_ssu_MeTfrase_G"/>
</dbReference>
<dbReference type="EMBL" id="CAFBPZ010000062">
    <property type="protein sequence ID" value="CAB5039410.1"/>
    <property type="molecule type" value="Genomic_DNA"/>
</dbReference>
<dbReference type="SUPFAM" id="SSF53335">
    <property type="entry name" value="S-adenosyl-L-methionine-dependent methyltransferases"/>
    <property type="match status" value="1"/>
</dbReference>
<evidence type="ECO:0000256" key="2">
    <source>
        <dbReference type="ARBA" id="ARBA00022552"/>
    </source>
</evidence>
<dbReference type="CDD" id="cd02440">
    <property type="entry name" value="AdoMet_MTases"/>
    <property type="match status" value="1"/>
</dbReference>
<dbReference type="PANTHER" id="PTHR31760:SF0">
    <property type="entry name" value="S-ADENOSYL-L-METHIONINE-DEPENDENT METHYLTRANSFERASES SUPERFAMILY PROTEIN"/>
    <property type="match status" value="1"/>
</dbReference>
<evidence type="ECO:0000313" key="4">
    <source>
        <dbReference type="EMBL" id="CAB4901972.1"/>
    </source>
</evidence>
<dbReference type="AlphaFoldDB" id="A0A6J7G0X8"/>
<dbReference type="EMBL" id="CAFBMC010000051">
    <property type="protein sequence ID" value="CAB4901972.1"/>
    <property type="molecule type" value="Genomic_DNA"/>
</dbReference>
<keyword evidence="2" id="KW-0698">rRNA processing</keyword>
<evidence type="ECO:0000256" key="3">
    <source>
        <dbReference type="ARBA" id="ARBA00022679"/>
    </source>
</evidence>
<dbReference type="InterPro" id="IPR029063">
    <property type="entry name" value="SAM-dependent_MTases_sf"/>
</dbReference>
<dbReference type="Gene3D" id="3.40.50.150">
    <property type="entry name" value="Vaccinia Virus protein VP39"/>
    <property type="match status" value="1"/>
</dbReference>
<dbReference type="NCBIfam" id="TIGR00138">
    <property type="entry name" value="rsmG_gidB"/>
    <property type="match status" value="1"/>
</dbReference>
<accession>A0A6J7G0X8</accession>
<dbReference type="PANTHER" id="PTHR31760">
    <property type="entry name" value="S-ADENOSYL-L-METHIONINE-DEPENDENT METHYLTRANSFERASES SUPERFAMILY PROTEIN"/>
    <property type="match status" value="1"/>
</dbReference>
<organism evidence="4">
    <name type="scientific">freshwater metagenome</name>
    <dbReference type="NCBI Taxonomy" id="449393"/>
    <lineage>
        <taxon>unclassified sequences</taxon>
        <taxon>metagenomes</taxon>
        <taxon>ecological metagenomes</taxon>
    </lineage>
</organism>
<reference evidence="4" key="1">
    <citation type="submission" date="2020-05" db="EMBL/GenBank/DDBJ databases">
        <authorList>
            <person name="Chiriac C."/>
            <person name="Salcher M."/>
            <person name="Ghai R."/>
            <person name="Kavagutti S V."/>
        </authorList>
    </citation>
    <scope>NUCLEOTIDE SEQUENCE</scope>
</reference>
<gene>
    <name evidence="4" type="ORF">UFOPK3495_01008</name>
    <name evidence="5" type="ORF">UFOPK4237_00983</name>
</gene>
<dbReference type="GO" id="GO:0070043">
    <property type="term" value="F:rRNA (guanine-N7-)-methyltransferase activity"/>
    <property type="evidence" value="ECO:0007669"/>
    <property type="project" value="TreeGrafter"/>
</dbReference>
<proteinExistence type="inferred from homology"/>
<evidence type="ECO:0000256" key="1">
    <source>
        <dbReference type="ARBA" id="ARBA00022490"/>
    </source>
</evidence>
<keyword evidence="1" id="KW-0963">Cytoplasm</keyword>
<protein>
    <submittedName>
        <fullName evidence="4">Unannotated protein</fullName>
    </submittedName>
</protein>
<dbReference type="PIRSF" id="PIRSF003078">
    <property type="entry name" value="GidB"/>
    <property type="match status" value="1"/>
</dbReference>
<keyword evidence="3" id="KW-0808">Transferase</keyword>
<name>A0A6J7G0X8_9ZZZZ</name>
<evidence type="ECO:0000313" key="5">
    <source>
        <dbReference type="EMBL" id="CAB5039410.1"/>
    </source>
</evidence>